<dbReference type="NCBIfam" id="NF010068">
    <property type="entry name" value="PRK13548.1"/>
    <property type="match status" value="1"/>
</dbReference>
<dbReference type="CDD" id="cd03214">
    <property type="entry name" value="ABC_Iron-Siderophores_B12_Hemin"/>
    <property type="match status" value="1"/>
</dbReference>
<reference evidence="7 8" key="1">
    <citation type="submission" date="2015-08" db="EMBL/GenBank/DDBJ databases">
        <authorList>
            <person name="Babu N.S."/>
            <person name="Beckwith C.J."/>
            <person name="Beseler K.G."/>
            <person name="Brison A."/>
            <person name="Carone J.V."/>
            <person name="Caskin T.P."/>
            <person name="Diamond M."/>
            <person name="Durham M.E."/>
            <person name="Foxe J.M."/>
            <person name="Go M."/>
            <person name="Henderson B.A."/>
            <person name="Jones I.B."/>
            <person name="McGettigan J.A."/>
            <person name="Micheletti S.J."/>
            <person name="Nasrallah M.E."/>
            <person name="Ortiz D."/>
            <person name="Piller C.R."/>
            <person name="Privatt S.R."/>
            <person name="Schneider S.L."/>
            <person name="Sharp S."/>
            <person name="Smith T.C."/>
            <person name="Stanton J.D."/>
            <person name="Ullery H.E."/>
            <person name="Wilson R.J."/>
            <person name="Serrano M.G."/>
            <person name="Buck G."/>
            <person name="Lee V."/>
            <person name="Wang Y."/>
            <person name="Carvalho R."/>
            <person name="Voegtly L."/>
            <person name="Shi R."/>
            <person name="Duckworth R."/>
            <person name="Johnson A."/>
            <person name="Loviza R."/>
            <person name="Walstead R."/>
            <person name="Shah Z."/>
            <person name="Kiflezghi M."/>
            <person name="Wade K."/>
            <person name="Ball S.L."/>
            <person name="Bradley K.W."/>
            <person name="Asai D.J."/>
            <person name="Bowman C.A."/>
            <person name="Russell D.A."/>
            <person name="Pope W.H."/>
            <person name="Jacobs-Sera D."/>
            <person name="Hendrix R.W."/>
            <person name="Hatfull G.F."/>
        </authorList>
    </citation>
    <scope>NUCLEOTIDE SEQUENCE [LARGE SCALE GENOMIC DNA]</scope>
    <source>
        <strain evidence="7 8">DSM 27648</strain>
    </source>
</reference>
<keyword evidence="3" id="KW-0067">ATP-binding</keyword>
<dbReference type="STRING" id="1391654.AKJ09_09464"/>
<dbReference type="SMART" id="SM00382">
    <property type="entry name" value="AAA"/>
    <property type="match status" value="1"/>
</dbReference>
<proteinExistence type="predicted"/>
<dbReference type="RefSeq" id="WP_146653668.1">
    <property type="nucleotide sequence ID" value="NZ_CP012333.1"/>
</dbReference>
<evidence type="ECO:0000256" key="4">
    <source>
        <dbReference type="ARBA" id="ARBA00022967"/>
    </source>
</evidence>
<evidence type="ECO:0000256" key="2">
    <source>
        <dbReference type="ARBA" id="ARBA00022741"/>
    </source>
</evidence>
<gene>
    <name evidence="7" type="ORF">AKJ09_09464</name>
</gene>
<sequence>MIEAIGVSRRIGSKVLLERVDLQVEAGTVLALVGPNGAGKSTLLKILSGELEPSSGQVLLAGEPIGSLAPRRRARLRAVLPQDSSVAFPLSAYDVVLLGRTPHEGAGETLRDRTIARLAMSLTDTLALAERSFPTLSGGERQRVQTARVIAQIWENGEPRALFLDEPTSSLDVAHQHATLEQARRMAGEGCAVVCVLHDLNLAAQYADRVAVLSRGVLRADGPPSRVLEPSLLEEVFDVRALVVPHPELTCPLVVPIGPTTRRTATACVIDGGL</sequence>
<organism evidence="7 8">
    <name type="scientific">Labilithrix luteola</name>
    <dbReference type="NCBI Taxonomy" id="1391654"/>
    <lineage>
        <taxon>Bacteria</taxon>
        <taxon>Pseudomonadati</taxon>
        <taxon>Myxococcota</taxon>
        <taxon>Polyangia</taxon>
        <taxon>Polyangiales</taxon>
        <taxon>Labilitrichaceae</taxon>
        <taxon>Labilithrix</taxon>
    </lineage>
</organism>
<dbReference type="Proteomes" id="UP000064967">
    <property type="component" value="Chromosome"/>
</dbReference>
<dbReference type="OrthoDB" id="9809450at2"/>
<keyword evidence="4" id="KW-1278">Translocase</keyword>
<dbReference type="PANTHER" id="PTHR42794">
    <property type="entry name" value="HEMIN IMPORT ATP-BINDING PROTEIN HMUV"/>
    <property type="match status" value="1"/>
</dbReference>
<evidence type="ECO:0000256" key="3">
    <source>
        <dbReference type="ARBA" id="ARBA00022840"/>
    </source>
</evidence>
<evidence type="ECO:0000256" key="5">
    <source>
        <dbReference type="ARBA" id="ARBA00037066"/>
    </source>
</evidence>
<dbReference type="Gene3D" id="3.40.50.300">
    <property type="entry name" value="P-loop containing nucleotide triphosphate hydrolases"/>
    <property type="match status" value="1"/>
</dbReference>
<dbReference type="KEGG" id="llu:AKJ09_09464"/>
<dbReference type="Pfam" id="PF00005">
    <property type="entry name" value="ABC_tran"/>
    <property type="match status" value="1"/>
</dbReference>
<dbReference type="InterPro" id="IPR003439">
    <property type="entry name" value="ABC_transporter-like_ATP-bd"/>
</dbReference>
<dbReference type="EMBL" id="CP012333">
    <property type="protein sequence ID" value="AKV02801.1"/>
    <property type="molecule type" value="Genomic_DNA"/>
</dbReference>
<evidence type="ECO:0000313" key="8">
    <source>
        <dbReference type="Proteomes" id="UP000064967"/>
    </source>
</evidence>
<protein>
    <submittedName>
        <fullName evidence="7">Heme ABC transporter, ATPase component HmuV</fullName>
    </submittedName>
</protein>
<dbReference type="AlphaFoldDB" id="A0A0K1QAI8"/>
<evidence type="ECO:0000313" key="7">
    <source>
        <dbReference type="EMBL" id="AKV02801.1"/>
    </source>
</evidence>
<keyword evidence="1" id="KW-0813">Transport</keyword>
<dbReference type="SUPFAM" id="SSF52540">
    <property type="entry name" value="P-loop containing nucleoside triphosphate hydrolases"/>
    <property type="match status" value="1"/>
</dbReference>
<dbReference type="InterPro" id="IPR003593">
    <property type="entry name" value="AAA+_ATPase"/>
</dbReference>
<dbReference type="PANTHER" id="PTHR42794:SF1">
    <property type="entry name" value="HEMIN IMPORT ATP-BINDING PROTEIN HMUV"/>
    <property type="match status" value="1"/>
</dbReference>
<dbReference type="GO" id="GO:0005524">
    <property type="term" value="F:ATP binding"/>
    <property type="evidence" value="ECO:0007669"/>
    <property type="project" value="UniProtKB-KW"/>
</dbReference>
<evidence type="ECO:0000256" key="1">
    <source>
        <dbReference type="ARBA" id="ARBA00022448"/>
    </source>
</evidence>
<dbReference type="InterPro" id="IPR027417">
    <property type="entry name" value="P-loop_NTPase"/>
</dbReference>
<name>A0A0K1QAI8_9BACT</name>
<dbReference type="GO" id="GO:0016887">
    <property type="term" value="F:ATP hydrolysis activity"/>
    <property type="evidence" value="ECO:0007669"/>
    <property type="project" value="InterPro"/>
</dbReference>
<evidence type="ECO:0000259" key="6">
    <source>
        <dbReference type="PROSITE" id="PS50893"/>
    </source>
</evidence>
<keyword evidence="8" id="KW-1185">Reference proteome</keyword>
<accession>A0A0K1QAI8</accession>
<dbReference type="PROSITE" id="PS50893">
    <property type="entry name" value="ABC_TRANSPORTER_2"/>
    <property type="match status" value="1"/>
</dbReference>
<feature type="domain" description="ABC transporter" evidence="6">
    <location>
        <begin position="2"/>
        <end position="240"/>
    </location>
</feature>
<keyword evidence="2" id="KW-0547">Nucleotide-binding</keyword>
<comment type="function">
    <text evidence="5">Part of the ABC transporter complex HmuTUV involved in hemin import. Responsible for energy coupling to the transport system.</text>
</comment>